<dbReference type="PANTHER" id="PTHR42734">
    <property type="entry name" value="METAL TRANSPORT SYSTEM ATP-BINDING PROTEIN TM_0124-RELATED"/>
    <property type="match status" value="1"/>
</dbReference>
<evidence type="ECO:0000256" key="3">
    <source>
        <dbReference type="ARBA" id="ARBA00022741"/>
    </source>
</evidence>
<dbReference type="Pfam" id="PF00005">
    <property type="entry name" value="ABC_tran"/>
    <property type="match status" value="1"/>
</dbReference>
<dbReference type="GO" id="GO:0005524">
    <property type="term" value="F:ATP binding"/>
    <property type="evidence" value="ECO:0007669"/>
    <property type="project" value="UniProtKB-KW"/>
</dbReference>
<dbReference type="PANTHER" id="PTHR42734:SF5">
    <property type="entry name" value="IRON TRANSPORT SYSTEM ATP-BINDING PROTEIN HI_0361-RELATED"/>
    <property type="match status" value="1"/>
</dbReference>
<proteinExistence type="inferred from homology"/>
<keyword evidence="4" id="KW-0067">ATP-binding</keyword>
<dbReference type="STRING" id="1348624.GCA_001591545_00571"/>
<evidence type="ECO:0000256" key="4">
    <source>
        <dbReference type="ARBA" id="ARBA00022840"/>
    </source>
</evidence>
<gene>
    <name evidence="6" type="primary">fhuC_1</name>
    <name evidence="6" type="ORF">NCTC4824_01484</name>
</gene>
<reference evidence="6 7" key="1">
    <citation type="submission" date="2018-06" db="EMBL/GenBank/DDBJ databases">
        <authorList>
            <consortium name="Pathogen Informatics"/>
            <person name="Doyle S."/>
        </authorList>
    </citation>
    <scope>NUCLEOTIDE SEQUENCE [LARGE SCALE GENOMIC DNA]</scope>
    <source>
        <strain evidence="6 7">NCTC4824</strain>
    </source>
</reference>
<evidence type="ECO:0000313" key="7">
    <source>
        <dbReference type="Proteomes" id="UP000249134"/>
    </source>
</evidence>
<dbReference type="Gene3D" id="3.40.50.300">
    <property type="entry name" value="P-loop containing nucleotide triphosphate hydrolases"/>
    <property type="match status" value="1"/>
</dbReference>
<comment type="similarity">
    <text evidence="1">Belongs to the ABC transporter superfamily.</text>
</comment>
<evidence type="ECO:0000256" key="2">
    <source>
        <dbReference type="ARBA" id="ARBA00022448"/>
    </source>
</evidence>
<dbReference type="SUPFAM" id="SSF52540">
    <property type="entry name" value="P-loop containing nucleoside triphosphate hydrolases"/>
    <property type="match status" value="1"/>
</dbReference>
<dbReference type="InterPro" id="IPR003439">
    <property type="entry name" value="ABC_transporter-like_ATP-bd"/>
</dbReference>
<dbReference type="CDD" id="cd03235">
    <property type="entry name" value="ABC_Metallic_Cations"/>
    <property type="match status" value="1"/>
</dbReference>
<organism evidence="6 7">
    <name type="scientific">Lederbergia lenta</name>
    <name type="common">Bacillus lentus</name>
    <dbReference type="NCBI Taxonomy" id="1467"/>
    <lineage>
        <taxon>Bacteria</taxon>
        <taxon>Bacillati</taxon>
        <taxon>Bacillota</taxon>
        <taxon>Bacilli</taxon>
        <taxon>Bacillales</taxon>
        <taxon>Bacillaceae</taxon>
        <taxon>Lederbergia</taxon>
    </lineage>
</organism>
<keyword evidence="3" id="KW-0547">Nucleotide-binding</keyword>
<accession>A0A2X4VTT8</accession>
<dbReference type="EC" id="3.6.3.34" evidence="6"/>
<dbReference type="FunFam" id="3.40.50.300:FF:000134">
    <property type="entry name" value="Iron-enterobactin ABC transporter ATP-binding protein"/>
    <property type="match status" value="1"/>
</dbReference>
<dbReference type="InterPro" id="IPR027417">
    <property type="entry name" value="P-loop_NTPase"/>
</dbReference>
<dbReference type="PROSITE" id="PS00211">
    <property type="entry name" value="ABC_TRANSPORTER_1"/>
    <property type="match status" value="1"/>
</dbReference>
<dbReference type="PROSITE" id="PS50893">
    <property type="entry name" value="ABC_TRANSPORTER_2"/>
    <property type="match status" value="1"/>
</dbReference>
<dbReference type="Proteomes" id="UP000249134">
    <property type="component" value="Chromosome 1"/>
</dbReference>
<keyword evidence="2" id="KW-0813">Transport</keyword>
<dbReference type="InterPro" id="IPR050153">
    <property type="entry name" value="Metal_Ion_Import_ABC"/>
</dbReference>
<evidence type="ECO:0000256" key="1">
    <source>
        <dbReference type="ARBA" id="ARBA00005417"/>
    </source>
</evidence>
<name>A0A2X4VTT8_LEDLE</name>
<dbReference type="SMART" id="SM00382">
    <property type="entry name" value="AAA"/>
    <property type="match status" value="1"/>
</dbReference>
<dbReference type="RefSeq" id="WP_111703430.1">
    <property type="nucleotide sequence ID" value="NZ_CBCSGM010000001.1"/>
</dbReference>
<sequence>MIEKKLKVSHLCVSYHGNVVLQDISFSVDTGKLIGIIGPNGAGKSTMMKAMLGLIPKDKGEVEVDGKPIAEVRKKIAYVPQRSNIDWDFPIVVKDTVLLGTYPKLGILRRPKKEDKEWAMECLTKVGMGKYANSQIGELSGGQQQRVFLARSLAQKADCFFLDEPFVGIDVSSEEVIIKILKGLRDEGKTVFVVHHDLTKVESYFDELVLINKKLIGAGPVDDVFQPELMQAAYQAPLTMLGSLGVGV</sequence>
<protein>
    <submittedName>
        <fullName evidence="6">Manganese ABC transporter ATPase</fullName>
        <ecNumber evidence="6">3.6.3.34</ecNumber>
    </submittedName>
</protein>
<evidence type="ECO:0000259" key="5">
    <source>
        <dbReference type="PROSITE" id="PS50893"/>
    </source>
</evidence>
<keyword evidence="7" id="KW-1185">Reference proteome</keyword>
<dbReference type="KEGG" id="blen:NCTC4824_01484"/>
<dbReference type="InterPro" id="IPR017871">
    <property type="entry name" value="ABC_transporter-like_CS"/>
</dbReference>
<evidence type="ECO:0000313" key="6">
    <source>
        <dbReference type="EMBL" id="SQI55466.1"/>
    </source>
</evidence>
<feature type="domain" description="ABC transporter" evidence="5">
    <location>
        <begin position="6"/>
        <end position="238"/>
    </location>
</feature>
<dbReference type="InterPro" id="IPR003593">
    <property type="entry name" value="AAA+_ATPase"/>
</dbReference>
<dbReference type="EMBL" id="LS483476">
    <property type="protein sequence ID" value="SQI55466.1"/>
    <property type="molecule type" value="Genomic_DNA"/>
</dbReference>
<keyword evidence="6" id="KW-0378">Hydrolase</keyword>
<dbReference type="AlphaFoldDB" id="A0A2X4VTT8"/>
<dbReference type="GO" id="GO:0016887">
    <property type="term" value="F:ATP hydrolysis activity"/>
    <property type="evidence" value="ECO:0007669"/>
    <property type="project" value="InterPro"/>
</dbReference>